<dbReference type="RefSeq" id="WP_377334950.1">
    <property type="nucleotide sequence ID" value="NZ_JBHLUE010000002.1"/>
</dbReference>
<accession>A0ABV6NQ52</accession>
<organism evidence="2 3">
    <name type="scientific">Plantactinospora siamensis</name>
    <dbReference type="NCBI Taxonomy" id="555372"/>
    <lineage>
        <taxon>Bacteria</taxon>
        <taxon>Bacillati</taxon>
        <taxon>Actinomycetota</taxon>
        <taxon>Actinomycetes</taxon>
        <taxon>Micromonosporales</taxon>
        <taxon>Micromonosporaceae</taxon>
        <taxon>Plantactinospora</taxon>
    </lineage>
</organism>
<dbReference type="EMBL" id="JBHLUE010000002">
    <property type="protein sequence ID" value="MFC0562895.1"/>
    <property type="molecule type" value="Genomic_DNA"/>
</dbReference>
<reference evidence="2 3" key="1">
    <citation type="submission" date="2024-09" db="EMBL/GenBank/DDBJ databases">
        <authorList>
            <person name="Sun Q."/>
            <person name="Mori K."/>
        </authorList>
    </citation>
    <scope>NUCLEOTIDE SEQUENCE [LARGE SCALE GENOMIC DNA]</scope>
    <source>
        <strain evidence="2 3">TBRC 2205</strain>
    </source>
</reference>
<comment type="caution">
    <text evidence="2">The sequence shown here is derived from an EMBL/GenBank/DDBJ whole genome shotgun (WGS) entry which is preliminary data.</text>
</comment>
<name>A0ABV6NQ52_9ACTN</name>
<evidence type="ECO:0000313" key="3">
    <source>
        <dbReference type="Proteomes" id="UP001589894"/>
    </source>
</evidence>
<keyword evidence="3" id="KW-1185">Reference proteome</keyword>
<protein>
    <recommendedName>
        <fullName evidence="4">Excreted virulence factor EspC, type VII ESX diderm</fullName>
    </recommendedName>
</protein>
<proteinExistence type="predicted"/>
<evidence type="ECO:0008006" key="4">
    <source>
        <dbReference type="Google" id="ProtNLM"/>
    </source>
</evidence>
<sequence>MSGDKWLADGNVEVDIHQLQDFAKHIKDELEKNFRPSFENGIAPMLRVQPPFGGGGLSEGKFFRVEHDKSRAAAQALLHEAQAGLMSLSAVAMSIAAEYLDGDAFAQAKSDQVYDALNAAPPPPATNGDGKDGKDGKGDTVDVSADKKDPSKYFGPNSGDQGGTTPGQGDQQVIGKGDGQYVIPADQEHMDDPSLAMPKIEH</sequence>
<evidence type="ECO:0000313" key="2">
    <source>
        <dbReference type="EMBL" id="MFC0562895.1"/>
    </source>
</evidence>
<dbReference type="Proteomes" id="UP001589894">
    <property type="component" value="Unassembled WGS sequence"/>
</dbReference>
<feature type="compositionally biased region" description="Basic and acidic residues" evidence="1">
    <location>
        <begin position="129"/>
        <end position="151"/>
    </location>
</feature>
<feature type="region of interest" description="Disordered" evidence="1">
    <location>
        <begin position="116"/>
        <end position="202"/>
    </location>
</feature>
<evidence type="ECO:0000256" key="1">
    <source>
        <dbReference type="SAM" id="MobiDB-lite"/>
    </source>
</evidence>
<gene>
    <name evidence="2" type="ORF">ACFFHU_01735</name>
</gene>